<evidence type="ECO:0000256" key="3">
    <source>
        <dbReference type="ARBA" id="ARBA00022729"/>
    </source>
</evidence>
<keyword evidence="4" id="KW-0812">Transmembrane</keyword>
<dbReference type="InterPro" id="IPR054364">
    <property type="entry name" value="Ca3427-like_PBP2"/>
</dbReference>
<dbReference type="OrthoDB" id="1363at2759"/>
<reference evidence="6 7" key="1">
    <citation type="submission" date="2018-08" db="EMBL/GenBank/DDBJ databases">
        <title>Draft genome sequences of two Aspergillus turcosus clinical strains isolated from bronchoalveolar lavage fluid: one azole-susceptible and the other azole-resistant.</title>
        <authorList>
            <person name="Parent-Michaud M."/>
            <person name="Dufresne P.J."/>
            <person name="Fournier E."/>
            <person name="Martineau C."/>
            <person name="Moreira S."/>
            <person name="Perkins V."/>
            <person name="De Repentigny L."/>
            <person name="Dufresne S.F."/>
        </authorList>
    </citation>
    <scope>NUCLEOTIDE SEQUENCE [LARGE SCALE GENOMIC DNA]</scope>
    <source>
        <strain evidence="6">HMR AF 1038</strain>
    </source>
</reference>
<feature type="domain" description="Ca3427-like PBP 2" evidence="5">
    <location>
        <begin position="219"/>
        <end position="329"/>
    </location>
</feature>
<protein>
    <recommendedName>
        <fullName evidence="5">Ca3427-like PBP 2 domain-containing protein</fullName>
    </recommendedName>
</protein>
<dbReference type="PANTHER" id="PTHR30024">
    <property type="entry name" value="ALIPHATIC SULFONATES-BINDING PROTEIN-RELATED"/>
    <property type="match status" value="1"/>
</dbReference>
<evidence type="ECO:0000256" key="4">
    <source>
        <dbReference type="SAM" id="Phobius"/>
    </source>
</evidence>
<dbReference type="PANTHER" id="PTHR30024:SF47">
    <property type="entry name" value="TAURINE-BINDING PERIPLASMIC PROTEIN"/>
    <property type="match status" value="1"/>
</dbReference>
<sequence>MLVASILKVFYWFGHYYSLSLLVQAVIMIAVQIVLLKVALDNRPSPGVKNSVEHVPFSNLDEKGFVRPYEFWQWKSAKPYWMFLAYFVGALLFVQILLPPIAQSDLYVNLLGYAGLAVEAILPLPQIIANHRSQHYLTPLHLALRSPAASSLPFKIELTPFPSGTGHMITSLREKEIDVAIGLTEGWIAGLAGKQQAQKDAASGGYKVVGHWVDTPLRWAIITGREREELHTVTDLKDKRVGVSRLGSGSHIMSFVLAQKQGWKPDSFTPVVLGPFQALRNGVTGYDASHPDQPAPLAEFFMWEHFTTKPYFQESADKPHPPLKKIGEIFTPWPSWLIVASTSVFPDPERDEKLQQLFQVLDQGINEFENDYDQVVKLLGTGELGCTYAEEDAKEWLKDVRFTSSTRGVDRKVVDGVVDVLKVAGVIDSAMSNDEAAERVIGIPR</sequence>
<dbReference type="GO" id="GO:0042597">
    <property type="term" value="C:periplasmic space"/>
    <property type="evidence" value="ECO:0007669"/>
    <property type="project" value="UniProtKB-SubCell"/>
</dbReference>
<dbReference type="Gene3D" id="3.40.190.10">
    <property type="entry name" value="Periplasmic binding protein-like II"/>
    <property type="match status" value="2"/>
</dbReference>
<comment type="subcellular location">
    <subcellularLocation>
        <location evidence="1">Periplasm</location>
    </subcellularLocation>
</comment>
<dbReference type="EMBL" id="NIDN02000034">
    <property type="protein sequence ID" value="RLL99296.1"/>
    <property type="molecule type" value="Genomic_DNA"/>
</dbReference>
<accession>A0A3R7J6X8</accession>
<feature type="transmembrane region" description="Helical" evidence="4">
    <location>
        <begin position="110"/>
        <end position="129"/>
    </location>
</feature>
<evidence type="ECO:0000259" key="5">
    <source>
        <dbReference type="Pfam" id="PF22384"/>
    </source>
</evidence>
<keyword evidence="4" id="KW-0472">Membrane</keyword>
<keyword evidence="3" id="KW-0732">Signal</keyword>
<evidence type="ECO:0000313" key="6">
    <source>
        <dbReference type="EMBL" id="RLL99296.1"/>
    </source>
</evidence>
<evidence type="ECO:0000313" key="7">
    <source>
        <dbReference type="Proteomes" id="UP000215289"/>
    </source>
</evidence>
<keyword evidence="7" id="KW-1185">Reference proteome</keyword>
<dbReference type="Pfam" id="PF22384">
    <property type="entry name" value="PBP2_Ca3427_like"/>
    <property type="match status" value="1"/>
</dbReference>
<dbReference type="Proteomes" id="UP000215289">
    <property type="component" value="Unassembled WGS sequence"/>
</dbReference>
<gene>
    <name evidence="6" type="ORF">CFD26_103203</name>
</gene>
<proteinExistence type="inferred from homology"/>
<feature type="transmembrane region" description="Helical" evidence="4">
    <location>
        <begin position="16"/>
        <end position="40"/>
    </location>
</feature>
<evidence type="ECO:0000256" key="2">
    <source>
        <dbReference type="ARBA" id="ARBA00010742"/>
    </source>
</evidence>
<organism evidence="6 7">
    <name type="scientific">Aspergillus turcosus</name>
    <dbReference type="NCBI Taxonomy" id="1245748"/>
    <lineage>
        <taxon>Eukaryota</taxon>
        <taxon>Fungi</taxon>
        <taxon>Dikarya</taxon>
        <taxon>Ascomycota</taxon>
        <taxon>Pezizomycotina</taxon>
        <taxon>Eurotiomycetes</taxon>
        <taxon>Eurotiomycetidae</taxon>
        <taxon>Eurotiales</taxon>
        <taxon>Aspergillaceae</taxon>
        <taxon>Aspergillus</taxon>
        <taxon>Aspergillus subgen. Fumigati</taxon>
    </lineage>
</organism>
<keyword evidence="4" id="KW-1133">Transmembrane helix</keyword>
<feature type="transmembrane region" description="Helical" evidence="4">
    <location>
        <begin position="80"/>
        <end position="98"/>
    </location>
</feature>
<dbReference type="AlphaFoldDB" id="A0A3R7J6X8"/>
<comment type="similarity">
    <text evidence="2">Belongs to the bacterial solute-binding protein SsuA/TauA family.</text>
</comment>
<comment type="caution">
    <text evidence="6">The sequence shown here is derived from an EMBL/GenBank/DDBJ whole genome shotgun (WGS) entry which is preliminary data.</text>
</comment>
<name>A0A3R7J6X8_9EURO</name>
<evidence type="ECO:0000256" key="1">
    <source>
        <dbReference type="ARBA" id="ARBA00004418"/>
    </source>
</evidence>
<dbReference type="SUPFAM" id="SSF53850">
    <property type="entry name" value="Periplasmic binding protein-like II"/>
    <property type="match status" value="1"/>
</dbReference>